<proteinExistence type="predicted"/>
<evidence type="ECO:0000256" key="6">
    <source>
        <dbReference type="SAM" id="MobiDB-lite"/>
    </source>
</evidence>
<evidence type="ECO:0000256" key="5">
    <source>
        <dbReference type="ARBA" id="ARBA00023002"/>
    </source>
</evidence>
<feature type="region of interest" description="Disordered" evidence="6">
    <location>
        <begin position="1"/>
        <end position="22"/>
    </location>
</feature>
<comment type="cofactor">
    <cofactor evidence="1">
        <name>FAD</name>
        <dbReference type="ChEBI" id="CHEBI:57692"/>
    </cofactor>
</comment>
<gene>
    <name evidence="7" type="ORF">HAX54_047615</name>
</gene>
<evidence type="ECO:0000256" key="3">
    <source>
        <dbReference type="ARBA" id="ARBA00022827"/>
    </source>
</evidence>
<name>A0ABS8WIE9_DATST</name>
<evidence type="ECO:0000256" key="1">
    <source>
        <dbReference type="ARBA" id="ARBA00001974"/>
    </source>
</evidence>
<evidence type="ECO:0000313" key="8">
    <source>
        <dbReference type="Proteomes" id="UP000823775"/>
    </source>
</evidence>
<keyword evidence="8" id="KW-1185">Reference proteome</keyword>
<sequence length="351" mass="39852">MTTSAVDDLVTSSVSASESESSASDNEKLIQSVALRGAGVELFEIGVSEVVVENGLLLINELIVGNWKKETLFWGSGFEKSGGKERREEKAVGEVGEGRRWRDGRATGQCRRRTLTRRFTVFPSRHRAPPLWNGAAAPPFRLHLLKINQRFYEIWRDGSFKSNQFLQELLHEEDFFGTITRLHRGSWDLPVSTLFTRFESSSEGAEVDIVDRHRRIWISQVVLSYGAESDQSLGIPGEGRTKVNNRIKRRIHEPLSKAASPAASNMQSRSKELQFVFFRKPDRFLESDCRSGHVVGLRWRGQFLKSWWLKSVVYKPIPVDGLPLTTIKACDESKSLQTCWLLLKLPMGIYI</sequence>
<protein>
    <submittedName>
        <fullName evidence="7">Uncharacterized protein</fullName>
    </submittedName>
</protein>
<keyword evidence="2" id="KW-0285">Flavoprotein</keyword>
<dbReference type="Proteomes" id="UP000823775">
    <property type="component" value="Unassembled WGS sequence"/>
</dbReference>
<dbReference type="EMBL" id="JACEIK010007717">
    <property type="protein sequence ID" value="MCE3050586.1"/>
    <property type="molecule type" value="Genomic_DNA"/>
</dbReference>
<keyword evidence="5" id="KW-0560">Oxidoreductase</keyword>
<keyword evidence="4" id="KW-0521">NADP</keyword>
<keyword evidence="3" id="KW-0274">FAD</keyword>
<dbReference type="PANTHER" id="PTHR48467">
    <property type="entry name" value="GLUTAMATE SYNTHASE 1 [NADH], CHLOROPLASTIC-LIKE"/>
    <property type="match status" value="1"/>
</dbReference>
<evidence type="ECO:0000256" key="4">
    <source>
        <dbReference type="ARBA" id="ARBA00022857"/>
    </source>
</evidence>
<evidence type="ECO:0000313" key="7">
    <source>
        <dbReference type="EMBL" id="MCE3050586.1"/>
    </source>
</evidence>
<evidence type="ECO:0000256" key="2">
    <source>
        <dbReference type="ARBA" id="ARBA00022630"/>
    </source>
</evidence>
<accession>A0ABS8WIE9</accession>
<dbReference type="PANTHER" id="PTHR48467:SF1">
    <property type="entry name" value="GLUTAMATE SYNTHASE 1 [NADH], CHLOROPLASTIC-LIKE"/>
    <property type="match status" value="1"/>
</dbReference>
<comment type="caution">
    <text evidence="7">The sequence shown here is derived from an EMBL/GenBank/DDBJ whole genome shotgun (WGS) entry which is preliminary data.</text>
</comment>
<dbReference type="InterPro" id="IPR055275">
    <property type="entry name" value="Ferredox_Rdtase"/>
</dbReference>
<reference evidence="7 8" key="1">
    <citation type="journal article" date="2021" name="BMC Genomics">
        <title>Datura genome reveals duplications of psychoactive alkaloid biosynthetic genes and high mutation rate following tissue culture.</title>
        <authorList>
            <person name="Rajewski A."/>
            <person name="Carter-House D."/>
            <person name="Stajich J."/>
            <person name="Litt A."/>
        </authorList>
    </citation>
    <scope>NUCLEOTIDE SEQUENCE [LARGE SCALE GENOMIC DNA]</scope>
    <source>
        <strain evidence="7">AR-01</strain>
    </source>
</reference>
<organism evidence="7 8">
    <name type="scientific">Datura stramonium</name>
    <name type="common">Jimsonweed</name>
    <name type="synonym">Common thornapple</name>
    <dbReference type="NCBI Taxonomy" id="4076"/>
    <lineage>
        <taxon>Eukaryota</taxon>
        <taxon>Viridiplantae</taxon>
        <taxon>Streptophyta</taxon>
        <taxon>Embryophyta</taxon>
        <taxon>Tracheophyta</taxon>
        <taxon>Spermatophyta</taxon>
        <taxon>Magnoliopsida</taxon>
        <taxon>eudicotyledons</taxon>
        <taxon>Gunneridae</taxon>
        <taxon>Pentapetalae</taxon>
        <taxon>asterids</taxon>
        <taxon>lamiids</taxon>
        <taxon>Solanales</taxon>
        <taxon>Solanaceae</taxon>
        <taxon>Solanoideae</taxon>
        <taxon>Datureae</taxon>
        <taxon>Datura</taxon>
    </lineage>
</organism>
<feature type="compositionally biased region" description="Low complexity" evidence="6">
    <location>
        <begin position="12"/>
        <end position="22"/>
    </location>
</feature>